<evidence type="ECO:0000259" key="3">
    <source>
        <dbReference type="PROSITE" id="PS50977"/>
    </source>
</evidence>
<dbReference type="PANTHER" id="PTHR43479">
    <property type="entry name" value="ACREF/ENVCD OPERON REPRESSOR-RELATED"/>
    <property type="match status" value="1"/>
</dbReference>
<proteinExistence type="predicted"/>
<dbReference type="InterPro" id="IPR001647">
    <property type="entry name" value="HTH_TetR"/>
</dbReference>
<keyword evidence="1 2" id="KW-0238">DNA-binding</keyword>
<dbReference type="InterPro" id="IPR036271">
    <property type="entry name" value="Tet_transcr_reg_TetR-rel_C_sf"/>
</dbReference>
<protein>
    <submittedName>
        <fullName evidence="4">Transcriptional regulator</fullName>
    </submittedName>
</protein>
<feature type="DNA-binding region" description="H-T-H motif" evidence="2">
    <location>
        <begin position="32"/>
        <end position="51"/>
    </location>
</feature>
<dbReference type="KEGG" id="dsf:UWK_01218"/>
<keyword evidence="5" id="KW-1185">Reference proteome</keyword>
<evidence type="ECO:0000313" key="5">
    <source>
        <dbReference type="Proteomes" id="UP000011721"/>
    </source>
</evidence>
<feature type="domain" description="HTH tetR-type" evidence="3">
    <location>
        <begin position="9"/>
        <end position="69"/>
    </location>
</feature>
<dbReference type="OrthoDB" id="9809994at2"/>
<dbReference type="Gene3D" id="1.10.357.10">
    <property type="entry name" value="Tetracycline Repressor, domain 2"/>
    <property type="match status" value="1"/>
</dbReference>
<dbReference type="PROSITE" id="PS50977">
    <property type="entry name" value="HTH_TETR_2"/>
    <property type="match status" value="1"/>
</dbReference>
<dbReference type="Proteomes" id="UP000011721">
    <property type="component" value="Chromosome"/>
</dbReference>
<dbReference type="SUPFAM" id="SSF46689">
    <property type="entry name" value="Homeodomain-like"/>
    <property type="match status" value="1"/>
</dbReference>
<organism evidence="4 5">
    <name type="scientific">Desulfocapsa sulfexigens (strain DSM 10523 / SB164P1)</name>
    <dbReference type="NCBI Taxonomy" id="1167006"/>
    <lineage>
        <taxon>Bacteria</taxon>
        <taxon>Pseudomonadati</taxon>
        <taxon>Thermodesulfobacteriota</taxon>
        <taxon>Desulfobulbia</taxon>
        <taxon>Desulfobulbales</taxon>
        <taxon>Desulfocapsaceae</taxon>
        <taxon>Desulfocapsa</taxon>
    </lineage>
</organism>
<dbReference type="PANTHER" id="PTHR43479:SF11">
    <property type="entry name" value="ACREF_ENVCD OPERON REPRESSOR-RELATED"/>
    <property type="match status" value="1"/>
</dbReference>
<gene>
    <name evidence="4" type="ordered locus">UWK_01218</name>
</gene>
<reference evidence="5" key="1">
    <citation type="journal article" date="2013" name="Stand. Genomic Sci.">
        <title>Complete genome sequence of Desulfocapsa sulfexigens, a marine deltaproteobacterium specialized in disproportionating inorganic sulfur compounds.</title>
        <authorList>
            <person name="Finster K.W."/>
            <person name="Kjeldsen K.U."/>
            <person name="Kube M."/>
            <person name="Reinhardt R."/>
            <person name="Mussmann M."/>
            <person name="Amann R."/>
            <person name="Schreiber L."/>
        </authorList>
    </citation>
    <scope>NUCLEOTIDE SEQUENCE [LARGE SCALE GENOMIC DNA]</scope>
    <source>
        <strain evidence="5">DSM 10523 / SB164P1</strain>
    </source>
</reference>
<dbReference type="RefSeq" id="WP_015403480.1">
    <property type="nucleotide sequence ID" value="NC_020304.1"/>
</dbReference>
<dbReference type="InterPro" id="IPR023772">
    <property type="entry name" value="DNA-bd_HTH_TetR-type_CS"/>
</dbReference>
<dbReference type="PATRIC" id="fig|1167006.5.peg.1350"/>
<dbReference type="PRINTS" id="PR00455">
    <property type="entry name" value="HTHTETR"/>
</dbReference>
<evidence type="ECO:0000313" key="4">
    <source>
        <dbReference type="EMBL" id="AGF77786.1"/>
    </source>
</evidence>
<dbReference type="InterPro" id="IPR050624">
    <property type="entry name" value="HTH-type_Tx_Regulator"/>
</dbReference>
<accession>M1PMW6</accession>
<dbReference type="Pfam" id="PF00440">
    <property type="entry name" value="TetR_N"/>
    <property type="match status" value="1"/>
</dbReference>
<dbReference type="GO" id="GO:0003677">
    <property type="term" value="F:DNA binding"/>
    <property type="evidence" value="ECO:0007669"/>
    <property type="project" value="UniProtKB-UniRule"/>
</dbReference>
<evidence type="ECO:0000256" key="1">
    <source>
        <dbReference type="ARBA" id="ARBA00023125"/>
    </source>
</evidence>
<name>M1PMW6_DESSD</name>
<evidence type="ECO:0000256" key="2">
    <source>
        <dbReference type="PROSITE-ProRule" id="PRU00335"/>
    </source>
</evidence>
<dbReference type="EMBL" id="CP003985">
    <property type="protein sequence ID" value="AGF77786.1"/>
    <property type="molecule type" value="Genomic_DNA"/>
</dbReference>
<dbReference type="HOGENOM" id="CLU_1324817_0_0_7"/>
<dbReference type="InterPro" id="IPR009057">
    <property type="entry name" value="Homeodomain-like_sf"/>
</dbReference>
<dbReference type="SUPFAM" id="SSF48498">
    <property type="entry name" value="Tetracyclin repressor-like, C-terminal domain"/>
    <property type="match status" value="1"/>
</dbReference>
<dbReference type="AlphaFoldDB" id="M1PMW6"/>
<dbReference type="PROSITE" id="PS01081">
    <property type="entry name" value="HTH_TETR_1"/>
    <property type="match status" value="1"/>
</dbReference>
<dbReference type="STRING" id="1167006.UWK_01218"/>
<dbReference type="eggNOG" id="COG1309">
    <property type="taxonomic scope" value="Bacteria"/>
</dbReference>
<sequence length="207" mass="23203">MRITQEAKEKTKKTILEVAEKLFAERGFEQTTTRDISAASGIAKGTLFNYFKSKETLAMTLVNGAMESGRKQYERRKTGEEGLVEELFLFVASELRALKPFRKYIGPVLESCMSVFSKKSICPAGEEAKHNHLKTVGQILANHGFEMEYDSIVITLYWSLYLGILAHWSNDDTHNQAETLGLIDYSMQTFANTISANSGVEQAVSNE</sequence>